<feature type="transmembrane region" description="Helical" evidence="6">
    <location>
        <begin position="51"/>
        <end position="71"/>
    </location>
</feature>
<sequence length="824" mass="86890">MANDEIDTVGTLPPTDVDVRTGLTSEQVARRRAEGRTNDVPSRASRSVRDIVRANVFTRINAILGVLLLIVLSTGSVVDGMFGLLIIANSAIGIIQETRAKRTLDQLAIVSQSQPVVRRDGTATAVAPSEVVIDEIIELGAGDQIVVDGTVVEGELLEIDESLLTGEADPVHKQPGDAVLSGSFVVSGSGAYRATKVGKDAYAAKLAEEASKFTLVHSELRSGVDKILKVITYMMVPAGVLIIYNQLFVSEQNLGSALNGMVAALVPMVPEGLVLMTSLAFAVGVIRLGRRQCLVQELPAIEGLARVDVVCADKTGTLTENGMRLAELRLLTTGAGGDETRVRDALAAMAGDDPRPNASVQAIAEAFDHDPGWTATGVAPFTSAKKWSGISYDGNGNWVLGAPDVLLDPASDDARTAEEIGAGGLRVLLLGEGDVPVDAAAAPGRVTPRALVVLEQRVRPDAADTLAYFAEQKVEVKVISGDNAVSVGAVAQSLGLPGGTRAVDARDLPDEPDALADVLEDSTTFGRVRPDQKRAMVGALQSRGHTVAMTGDGVNDVLALKDADIGVSMGSGSPATRAVAQIVLLDNSFATLPYVVGEGRRVIGNIERVSNLFLTKTVYSVLLALLVGLSGVAAQLFHFDPMPYPFLPRHVTIAAWFTIGIPAFILSLAPNNERARTGFVPRVMRFAIPSGLVIGVATFVAYALVYAGPDQTETQKIQAGTTALITLIMIALWVLAIVARPYVWWKIVLLAGSVAGYLVLFSVPFCREFFKLDPSNVAATTTAFVCGGVGIVLVEVGWWVSGRLHGEKRRLFSLPESPAGSDGS</sequence>
<feature type="domain" description="P-type ATPase A" evidence="7">
    <location>
        <begin position="116"/>
        <end position="209"/>
    </location>
</feature>
<dbReference type="EMBL" id="BAABFB010000075">
    <property type="protein sequence ID" value="GAA4489099.1"/>
    <property type="molecule type" value="Genomic_DNA"/>
</dbReference>
<dbReference type="InterPro" id="IPR023298">
    <property type="entry name" value="ATPase_P-typ_TM_dom_sf"/>
</dbReference>
<protein>
    <submittedName>
        <fullName evidence="8">Cation-translocating P-type ATPase</fullName>
    </submittedName>
</protein>
<dbReference type="Gene3D" id="3.40.50.1000">
    <property type="entry name" value="HAD superfamily/HAD-like"/>
    <property type="match status" value="1"/>
</dbReference>
<evidence type="ECO:0000256" key="4">
    <source>
        <dbReference type="ARBA" id="ARBA00022989"/>
    </source>
</evidence>
<feature type="transmembrane region" description="Helical" evidence="6">
    <location>
        <begin position="683"/>
        <end position="705"/>
    </location>
</feature>
<evidence type="ECO:0000313" key="9">
    <source>
        <dbReference type="Proteomes" id="UP001501183"/>
    </source>
</evidence>
<feature type="transmembrane region" description="Helical" evidence="6">
    <location>
        <begin position="777"/>
        <end position="800"/>
    </location>
</feature>
<keyword evidence="5 6" id="KW-0472">Membrane</keyword>
<dbReference type="Pfam" id="PF00702">
    <property type="entry name" value="Hydrolase"/>
    <property type="match status" value="1"/>
</dbReference>
<dbReference type="InterPro" id="IPR001757">
    <property type="entry name" value="P_typ_ATPase"/>
</dbReference>
<feature type="transmembrane region" description="Helical" evidence="6">
    <location>
        <begin position="717"/>
        <end position="736"/>
    </location>
</feature>
<feature type="transmembrane region" description="Helical" evidence="6">
    <location>
        <begin position="77"/>
        <end position="95"/>
    </location>
</feature>
<feature type="transmembrane region" description="Helical" evidence="6">
    <location>
        <begin position="618"/>
        <end position="639"/>
    </location>
</feature>
<dbReference type="Proteomes" id="UP001501183">
    <property type="component" value="Unassembled WGS sequence"/>
</dbReference>
<dbReference type="PRINTS" id="PR00119">
    <property type="entry name" value="CATATPASE"/>
</dbReference>
<feature type="transmembrane region" description="Helical" evidence="6">
    <location>
        <begin position="230"/>
        <end position="249"/>
    </location>
</feature>
<dbReference type="SFLD" id="SFLDS00003">
    <property type="entry name" value="Haloacid_Dehalogenase"/>
    <property type="match status" value="1"/>
</dbReference>
<evidence type="ECO:0000256" key="1">
    <source>
        <dbReference type="ARBA" id="ARBA00004651"/>
    </source>
</evidence>
<dbReference type="NCBIfam" id="TIGR01494">
    <property type="entry name" value="ATPase_P-type"/>
    <property type="match status" value="2"/>
</dbReference>
<evidence type="ECO:0000313" key="8">
    <source>
        <dbReference type="EMBL" id="GAA4489099.1"/>
    </source>
</evidence>
<dbReference type="InterPro" id="IPR044492">
    <property type="entry name" value="P_typ_ATPase_HD_dom"/>
</dbReference>
<dbReference type="InterPro" id="IPR023299">
    <property type="entry name" value="ATPase_P-typ_cyto_dom_N"/>
</dbReference>
<name>A0ABP8PNT5_9NOCA</name>
<organism evidence="8 9">
    <name type="scientific">Rhodococcus olei</name>
    <dbReference type="NCBI Taxonomy" id="2161675"/>
    <lineage>
        <taxon>Bacteria</taxon>
        <taxon>Bacillati</taxon>
        <taxon>Actinomycetota</taxon>
        <taxon>Actinomycetes</taxon>
        <taxon>Mycobacteriales</taxon>
        <taxon>Nocardiaceae</taxon>
        <taxon>Rhodococcus</taxon>
    </lineage>
</organism>
<dbReference type="InterPro" id="IPR018303">
    <property type="entry name" value="ATPase_P-typ_P_site"/>
</dbReference>
<dbReference type="InterPro" id="IPR008250">
    <property type="entry name" value="ATPase_P-typ_transduc_dom_A_sf"/>
</dbReference>
<dbReference type="InterPro" id="IPR023214">
    <property type="entry name" value="HAD_sf"/>
</dbReference>
<dbReference type="SFLD" id="SFLDF00027">
    <property type="entry name" value="p-type_atpase"/>
    <property type="match status" value="1"/>
</dbReference>
<dbReference type="InterPro" id="IPR059000">
    <property type="entry name" value="ATPase_P-type_domA"/>
</dbReference>
<dbReference type="SUPFAM" id="SSF56784">
    <property type="entry name" value="HAD-like"/>
    <property type="match status" value="1"/>
</dbReference>
<evidence type="ECO:0000256" key="5">
    <source>
        <dbReference type="ARBA" id="ARBA00023136"/>
    </source>
</evidence>
<dbReference type="Gene3D" id="3.40.1110.10">
    <property type="entry name" value="Calcium-transporting ATPase, cytoplasmic domain N"/>
    <property type="match status" value="1"/>
</dbReference>
<feature type="transmembrane region" description="Helical" evidence="6">
    <location>
        <begin position="651"/>
        <end position="671"/>
    </location>
</feature>
<dbReference type="InterPro" id="IPR036412">
    <property type="entry name" value="HAD-like_sf"/>
</dbReference>
<proteinExistence type="predicted"/>
<dbReference type="Gene3D" id="1.20.1110.10">
    <property type="entry name" value="Calcium-transporting ATPase, transmembrane domain"/>
    <property type="match status" value="1"/>
</dbReference>
<evidence type="ECO:0000256" key="3">
    <source>
        <dbReference type="ARBA" id="ARBA00022967"/>
    </source>
</evidence>
<keyword evidence="9" id="KW-1185">Reference proteome</keyword>
<keyword evidence="4 6" id="KW-1133">Transmembrane helix</keyword>
<comment type="caution">
    <text evidence="8">The sequence shown here is derived from an EMBL/GenBank/DDBJ whole genome shotgun (WGS) entry which is preliminary data.</text>
</comment>
<keyword evidence="3" id="KW-1278">Translocase</keyword>
<accession>A0ABP8PNT5</accession>
<dbReference type="PANTHER" id="PTHR42861">
    <property type="entry name" value="CALCIUM-TRANSPORTING ATPASE"/>
    <property type="match status" value="1"/>
</dbReference>
<evidence type="ECO:0000256" key="6">
    <source>
        <dbReference type="SAM" id="Phobius"/>
    </source>
</evidence>
<reference evidence="9" key="1">
    <citation type="journal article" date="2019" name="Int. J. Syst. Evol. Microbiol.">
        <title>The Global Catalogue of Microorganisms (GCM) 10K type strain sequencing project: providing services to taxonomists for standard genome sequencing and annotation.</title>
        <authorList>
            <consortium name="The Broad Institute Genomics Platform"/>
            <consortium name="The Broad Institute Genome Sequencing Center for Infectious Disease"/>
            <person name="Wu L."/>
            <person name="Ma J."/>
        </authorList>
    </citation>
    <scope>NUCLEOTIDE SEQUENCE [LARGE SCALE GENOMIC DNA]</scope>
    <source>
        <strain evidence="9">JCM 32206</strain>
    </source>
</reference>
<dbReference type="Pfam" id="PF00122">
    <property type="entry name" value="E1-E2_ATPase"/>
    <property type="match status" value="1"/>
</dbReference>
<keyword evidence="2 6" id="KW-0812">Transmembrane</keyword>
<evidence type="ECO:0000259" key="7">
    <source>
        <dbReference type="Pfam" id="PF00122"/>
    </source>
</evidence>
<dbReference type="SUPFAM" id="SSF81665">
    <property type="entry name" value="Calcium ATPase, transmembrane domain M"/>
    <property type="match status" value="1"/>
</dbReference>
<feature type="transmembrane region" description="Helical" evidence="6">
    <location>
        <begin position="261"/>
        <end position="286"/>
    </location>
</feature>
<dbReference type="SUPFAM" id="SSF81653">
    <property type="entry name" value="Calcium ATPase, transduction domain A"/>
    <property type="match status" value="1"/>
</dbReference>
<dbReference type="RefSeq" id="WP_345352073.1">
    <property type="nucleotide sequence ID" value="NZ_BAABFB010000075.1"/>
</dbReference>
<gene>
    <name evidence="8" type="ORF">GCM10023094_50130</name>
</gene>
<dbReference type="SFLD" id="SFLDG00002">
    <property type="entry name" value="C1.7:_P-type_atpase_like"/>
    <property type="match status" value="1"/>
</dbReference>
<dbReference type="PROSITE" id="PS00154">
    <property type="entry name" value="ATPASE_E1_E2"/>
    <property type="match status" value="1"/>
</dbReference>
<feature type="transmembrane region" description="Helical" evidence="6">
    <location>
        <begin position="743"/>
        <end position="765"/>
    </location>
</feature>
<evidence type="ECO:0000256" key="2">
    <source>
        <dbReference type="ARBA" id="ARBA00022692"/>
    </source>
</evidence>
<comment type="subcellular location">
    <subcellularLocation>
        <location evidence="1">Cell membrane</location>
        <topology evidence="1">Multi-pass membrane protein</topology>
    </subcellularLocation>
</comment>
<dbReference type="Gene3D" id="2.70.150.10">
    <property type="entry name" value="Calcium-transporting ATPase, cytoplasmic transduction domain A"/>
    <property type="match status" value="1"/>
</dbReference>